<dbReference type="PANTHER" id="PTHR12354:SF1">
    <property type="entry name" value="INTERFERON-RELATED DEVELOPMENTAL REGULATOR 1"/>
    <property type="match status" value="1"/>
</dbReference>
<evidence type="ECO:0000256" key="2">
    <source>
        <dbReference type="SAM" id="MobiDB-lite"/>
    </source>
</evidence>
<evidence type="ECO:0008006" key="7">
    <source>
        <dbReference type="Google" id="ProtNLM"/>
    </source>
</evidence>
<dbReference type="SUPFAM" id="SSF48371">
    <property type="entry name" value="ARM repeat"/>
    <property type="match status" value="1"/>
</dbReference>
<comment type="caution">
    <text evidence="5">The sequence shown here is derived from an EMBL/GenBank/DDBJ whole genome shotgun (WGS) entry which is preliminary data.</text>
</comment>
<dbReference type="InterPro" id="IPR006921">
    <property type="entry name" value="Interferon-rel_develop_reg_C"/>
</dbReference>
<feature type="domain" description="Interferon-related developmental regulator C-terminal" evidence="3">
    <location>
        <begin position="384"/>
        <end position="434"/>
    </location>
</feature>
<proteinExistence type="inferred from homology"/>
<name>A0AAV2AGZ4_9ARAC</name>
<evidence type="ECO:0000313" key="5">
    <source>
        <dbReference type="EMBL" id="CAL1283182.1"/>
    </source>
</evidence>
<organism evidence="5 6">
    <name type="scientific">Larinioides sclopetarius</name>
    <dbReference type="NCBI Taxonomy" id="280406"/>
    <lineage>
        <taxon>Eukaryota</taxon>
        <taxon>Metazoa</taxon>
        <taxon>Ecdysozoa</taxon>
        <taxon>Arthropoda</taxon>
        <taxon>Chelicerata</taxon>
        <taxon>Arachnida</taxon>
        <taxon>Araneae</taxon>
        <taxon>Araneomorphae</taxon>
        <taxon>Entelegynae</taxon>
        <taxon>Araneoidea</taxon>
        <taxon>Araneidae</taxon>
        <taxon>Larinioides</taxon>
    </lineage>
</organism>
<dbReference type="Gene3D" id="1.25.10.10">
    <property type="entry name" value="Leucine-rich Repeat Variant"/>
    <property type="match status" value="1"/>
</dbReference>
<sequence>MPKGKRKSKSGGPLRHKQDQNFASEEESLADNSSVVSNLSELRIDSDDDTVTEADEDVIATDDFEDKLKEAIEGLLQKSARARIASLEVMRKSLSSRFMCSFIQERWFSVCDAMERCLKRGKGEEQILGAVVASLICAQMGREDECEKVLEHLHPTLLALLLDTTVQPQVRAQCATSLGLCCFIVGSHTDSRRSNFSELLHPTMESLYTVFSASLLKGNGVVPCHRPEISALHSSALLGWNLLLTLLSPPFIMALANTHLKKIPQLLDSTDVDLRIAAGETLAVFYEVARQCREDFEGDDLDTLCEKLRSLATDSQKFRAKKDRRQQRSSFRDILGTIEDDEPLDIRIKLGKETLYIDNWCHKRQYDAFCQILGSGMCLHLRQNELLRDVFQLGDPLIEDKTTVKNSKLQRHSAHLAACKARTKCLSKLRDKRADIL</sequence>
<gene>
    <name evidence="5" type="ORF">LARSCL_LOCUS12443</name>
</gene>
<evidence type="ECO:0000259" key="3">
    <source>
        <dbReference type="Pfam" id="PF04836"/>
    </source>
</evidence>
<evidence type="ECO:0000259" key="4">
    <source>
        <dbReference type="Pfam" id="PF05004"/>
    </source>
</evidence>
<reference evidence="5 6" key="1">
    <citation type="submission" date="2024-04" db="EMBL/GenBank/DDBJ databases">
        <authorList>
            <person name="Rising A."/>
            <person name="Reimegard J."/>
            <person name="Sonavane S."/>
            <person name="Akerstrom W."/>
            <person name="Nylinder S."/>
            <person name="Hedman E."/>
            <person name="Kallberg Y."/>
        </authorList>
    </citation>
    <scope>NUCLEOTIDE SEQUENCE [LARGE SCALE GENOMIC DNA]</scope>
</reference>
<dbReference type="InterPro" id="IPR039777">
    <property type="entry name" value="IFRD"/>
</dbReference>
<evidence type="ECO:0000313" key="6">
    <source>
        <dbReference type="Proteomes" id="UP001497382"/>
    </source>
</evidence>
<feature type="domain" description="Interferon-related developmental regulator N-terminal" evidence="4">
    <location>
        <begin position="33"/>
        <end position="339"/>
    </location>
</feature>
<dbReference type="InterPro" id="IPR016024">
    <property type="entry name" value="ARM-type_fold"/>
</dbReference>
<feature type="region of interest" description="Disordered" evidence="2">
    <location>
        <begin position="1"/>
        <end position="35"/>
    </location>
</feature>
<evidence type="ECO:0000256" key="1">
    <source>
        <dbReference type="ARBA" id="ARBA00008828"/>
    </source>
</evidence>
<dbReference type="InterPro" id="IPR007701">
    <property type="entry name" value="Interferon-rel_develop_reg_N"/>
</dbReference>
<keyword evidence="6" id="KW-1185">Reference proteome</keyword>
<protein>
    <recommendedName>
        <fullName evidence="7">Interferon-related developmental regulator 1</fullName>
    </recommendedName>
</protein>
<dbReference type="InterPro" id="IPR011989">
    <property type="entry name" value="ARM-like"/>
</dbReference>
<accession>A0AAV2AGZ4</accession>
<dbReference type="Pfam" id="PF04836">
    <property type="entry name" value="IFRD_C"/>
    <property type="match status" value="1"/>
</dbReference>
<comment type="similarity">
    <text evidence="1">Belongs to the IFRD family.</text>
</comment>
<dbReference type="Pfam" id="PF05004">
    <property type="entry name" value="IFRD"/>
    <property type="match status" value="1"/>
</dbReference>
<dbReference type="EMBL" id="CAXIEN010000164">
    <property type="protein sequence ID" value="CAL1283182.1"/>
    <property type="molecule type" value="Genomic_DNA"/>
</dbReference>
<dbReference type="PANTHER" id="PTHR12354">
    <property type="entry name" value="INTERFERON-RELATED DEVELOPMENTAL REGULATOR"/>
    <property type="match status" value="1"/>
</dbReference>
<dbReference type="AlphaFoldDB" id="A0AAV2AGZ4"/>
<dbReference type="Proteomes" id="UP001497382">
    <property type="component" value="Unassembled WGS sequence"/>
</dbReference>